<dbReference type="AlphaFoldDB" id="A0A4Z0M9P7"/>
<dbReference type="PANTHER" id="PTHR47959:SF1">
    <property type="entry name" value="ATP-DEPENDENT RNA HELICASE DBPA"/>
    <property type="match status" value="1"/>
</dbReference>
<feature type="domain" description="Helicase C-terminal" evidence="9">
    <location>
        <begin position="232"/>
        <end position="378"/>
    </location>
</feature>
<dbReference type="InterPro" id="IPR011545">
    <property type="entry name" value="DEAD/DEAH_box_helicase_dom"/>
</dbReference>
<gene>
    <name evidence="11" type="primary">dbpA</name>
    <name evidence="11" type="ORF">E4634_01270</name>
</gene>
<dbReference type="GO" id="GO:0005829">
    <property type="term" value="C:cytosol"/>
    <property type="evidence" value="ECO:0007669"/>
    <property type="project" value="TreeGrafter"/>
</dbReference>
<dbReference type="PANTHER" id="PTHR47959">
    <property type="entry name" value="ATP-DEPENDENT RNA HELICASE RHLE-RELATED"/>
    <property type="match status" value="1"/>
</dbReference>
<dbReference type="PROSITE" id="PS51192">
    <property type="entry name" value="HELICASE_ATP_BIND_1"/>
    <property type="match status" value="1"/>
</dbReference>
<dbReference type="InterPro" id="IPR014001">
    <property type="entry name" value="Helicase_ATP-bd"/>
</dbReference>
<dbReference type="InterPro" id="IPR050079">
    <property type="entry name" value="DEAD_box_RNA_helicase"/>
</dbReference>
<dbReference type="EC" id="3.6.4.13" evidence="11"/>
<dbReference type="InterPro" id="IPR001650">
    <property type="entry name" value="Helicase_C-like"/>
</dbReference>
<dbReference type="InterPro" id="IPR005580">
    <property type="entry name" value="DbpA/CsdA_RNA-bd_dom"/>
</dbReference>
<dbReference type="InterPro" id="IPR014014">
    <property type="entry name" value="RNA_helicase_DEAD_Q_motif"/>
</dbReference>
<dbReference type="Gene3D" id="3.40.50.300">
    <property type="entry name" value="P-loop containing nucleotide triphosphate hydrolases"/>
    <property type="match status" value="2"/>
</dbReference>
<dbReference type="CDD" id="cd18787">
    <property type="entry name" value="SF2_C_DEAD"/>
    <property type="match status" value="1"/>
</dbReference>
<dbReference type="Pfam" id="PF00271">
    <property type="entry name" value="Helicase_C"/>
    <property type="match status" value="1"/>
</dbReference>
<dbReference type="OrthoDB" id="9805696at2"/>
<dbReference type="SUPFAM" id="SSF52540">
    <property type="entry name" value="P-loop containing nucleoside triphosphate hydrolases"/>
    <property type="match status" value="1"/>
</dbReference>
<accession>A0A4Z0M9P7</accession>
<evidence type="ECO:0000313" key="11">
    <source>
        <dbReference type="EMBL" id="TGD76204.1"/>
    </source>
</evidence>
<dbReference type="GO" id="GO:0016787">
    <property type="term" value="F:hydrolase activity"/>
    <property type="evidence" value="ECO:0007669"/>
    <property type="project" value="UniProtKB-KW"/>
</dbReference>
<comment type="caution">
    <text evidence="11">The sequence shown here is derived from an EMBL/GenBank/DDBJ whole genome shotgun (WGS) entry which is preliminary data.</text>
</comment>
<keyword evidence="12" id="KW-1185">Reference proteome</keyword>
<dbReference type="GO" id="GO:0005524">
    <property type="term" value="F:ATP binding"/>
    <property type="evidence" value="ECO:0007669"/>
    <property type="project" value="UniProtKB-KW"/>
</dbReference>
<dbReference type="NCBIfam" id="NF008744">
    <property type="entry name" value="PRK11776.1"/>
    <property type="match status" value="1"/>
</dbReference>
<evidence type="ECO:0000256" key="3">
    <source>
        <dbReference type="ARBA" id="ARBA00022806"/>
    </source>
</evidence>
<dbReference type="PROSITE" id="PS00039">
    <property type="entry name" value="DEAD_ATP_HELICASE"/>
    <property type="match status" value="1"/>
</dbReference>
<feature type="short sequence motif" description="Q motif" evidence="6">
    <location>
        <begin position="4"/>
        <end position="32"/>
    </location>
</feature>
<dbReference type="RefSeq" id="WP_135440781.1">
    <property type="nucleotide sequence ID" value="NZ_SRLE01000001.1"/>
</dbReference>
<dbReference type="InterPro" id="IPR027417">
    <property type="entry name" value="P-loop_NTPase"/>
</dbReference>
<dbReference type="SMART" id="SM00487">
    <property type="entry name" value="DEXDc"/>
    <property type="match status" value="1"/>
</dbReference>
<dbReference type="GO" id="GO:0003724">
    <property type="term" value="F:RNA helicase activity"/>
    <property type="evidence" value="ECO:0007669"/>
    <property type="project" value="UniProtKB-EC"/>
</dbReference>
<feature type="domain" description="Helicase ATP-binding" evidence="8">
    <location>
        <begin position="35"/>
        <end position="206"/>
    </location>
</feature>
<evidence type="ECO:0000313" key="12">
    <source>
        <dbReference type="Proteomes" id="UP000298050"/>
    </source>
</evidence>
<dbReference type="EMBL" id="SRLE01000001">
    <property type="protein sequence ID" value="TGD76204.1"/>
    <property type="molecule type" value="Genomic_DNA"/>
</dbReference>
<sequence>MNSNDFSGLPLPPEVLANLKSLGYETMTPIQAGSLPAVLEGKDVKAQAKTGSGKTAAFGIGLLQGLDTRLYQTQSLVVCPTRELADQVSKALRQLARPFANVKILTLCGGKPMGPQLASLDHPPHVVVGTPGRLLKHCQKGSLKLDQLRTLVLDEADRMLDMGFLDDINALIAFTPDQRQTLLYSATYPQEILAISNQVQKNPVEITVESLHDDSVIQQLFYEIGSGSKLDAIETLLRHFRPDSSVIFCNRKQQCEELAEALKQRGISAVALHGDLEQKDRDRVLVLFANGSIPVLIATDVAARGLDIKELAAVVNYELPHDPEVYIHRIGRTGRAGNEGLALSLFLPAEAPRVNAIEALLNRAPSLQNLPAVSEPNLAIKGSMQTLALNAGRKAKLRPGDILGALTATGELTRDHIGKIDIFDMVAYVAITRAQAAKALAILASGGVKGRKIQARKA</sequence>
<proteinExistence type="inferred from homology"/>
<evidence type="ECO:0000256" key="1">
    <source>
        <dbReference type="ARBA" id="ARBA00022741"/>
    </source>
</evidence>
<dbReference type="PROSITE" id="PS51195">
    <property type="entry name" value="Q_MOTIF"/>
    <property type="match status" value="1"/>
</dbReference>
<dbReference type="CDD" id="cd00268">
    <property type="entry name" value="DEADc"/>
    <property type="match status" value="1"/>
</dbReference>
<dbReference type="Proteomes" id="UP000298050">
    <property type="component" value="Unassembled WGS sequence"/>
</dbReference>
<dbReference type="SMART" id="SM00490">
    <property type="entry name" value="HELICc"/>
    <property type="match status" value="1"/>
</dbReference>
<dbReference type="InterPro" id="IPR044742">
    <property type="entry name" value="DEAD/DEAH_RhlB"/>
</dbReference>
<dbReference type="Pfam" id="PF03880">
    <property type="entry name" value="DbpA"/>
    <property type="match status" value="1"/>
</dbReference>
<keyword evidence="1 7" id="KW-0547">Nucleotide-binding</keyword>
<dbReference type="GO" id="GO:0003676">
    <property type="term" value="F:nucleic acid binding"/>
    <property type="evidence" value="ECO:0007669"/>
    <property type="project" value="InterPro"/>
</dbReference>
<dbReference type="Pfam" id="PF00270">
    <property type="entry name" value="DEAD"/>
    <property type="match status" value="1"/>
</dbReference>
<reference evidence="11 12" key="1">
    <citation type="submission" date="2019-04" db="EMBL/GenBank/DDBJ databases">
        <title>Taxonomy of novel Haliea sp. from mangrove soil of West Coast of India.</title>
        <authorList>
            <person name="Verma A."/>
            <person name="Kumar P."/>
            <person name="Krishnamurthi S."/>
        </authorList>
    </citation>
    <scope>NUCLEOTIDE SEQUENCE [LARGE SCALE GENOMIC DNA]</scope>
    <source>
        <strain evidence="11 12">SAOS-164</strain>
    </source>
</reference>
<comment type="similarity">
    <text evidence="5 7">Belongs to the DEAD box helicase family.</text>
</comment>
<evidence type="ECO:0000259" key="8">
    <source>
        <dbReference type="PROSITE" id="PS51192"/>
    </source>
</evidence>
<keyword evidence="3 7" id="KW-0347">Helicase</keyword>
<keyword evidence="4 7" id="KW-0067">ATP-binding</keyword>
<evidence type="ECO:0000256" key="5">
    <source>
        <dbReference type="ARBA" id="ARBA00038437"/>
    </source>
</evidence>
<evidence type="ECO:0000259" key="10">
    <source>
        <dbReference type="PROSITE" id="PS51195"/>
    </source>
</evidence>
<dbReference type="InterPro" id="IPR012677">
    <property type="entry name" value="Nucleotide-bd_a/b_plait_sf"/>
</dbReference>
<dbReference type="InterPro" id="IPR000629">
    <property type="entry name" value="RNA-helicase_DEAD-box_CS"/>
</dbReference>
<organism evidence="11 12">
    <name type="scientific">Mangrovimicrobium sediminis</name>
    <dbReference type="NCBI Taxonomy" id="2562682"/>
    <lineage>
        <taxon>Bacteria</taxon>
        <taxon>Pseudomonadati</taxon>
        <taxon>Pseudomonadota</taxon>
        <taxon>Gammaproteobacteria</taxon>
        <taxon>Cellvibrionales</taxon>
        <taxon>Halieaceae</taxon>
        <taxon>Mangrovimicrobium</taxon>
    </lineage>
</organism>
<evidence type="ECO:0000256" key="7">
    <source>
        <dbReference type="RuleBase" id="RU000492"/>
    </source>
</evidence>
<dbReference type="Gene3D" id="3.30.70.330">
    <property type="match status" value="1"/>
</dbReference>
<keyword evidence="2 7" id="KW-0378">Hydrolase</keyword>
<feature type="domain" description="DEAD-box RNA helicase Q" evidence="10">
    <location>
        <begin position="4"/>
        <end position="32"/>
    </location>
</feature>
<evidence type="ECO:0000256" key="4">
    <source>
        <dbReference type="ARBA" id="ARBA00022840"/>
    </source>
</evidence>
<name>A0A4Z0M9P7_9GAMM</name>
<protein>
    <submittedName>
        <fullName evidence="11">ATP-dependent RNA helicase DbpA</fullName>
        <ecNumber evidence="11">3.6.4.13</ecNumber>
    </submittedName>
</protein>
<evidence type="ECO:0000256" key="2">
    <source>
        <dbReference type="ARBA" id="ARBA00022801"/>
    </source>
</evidence>
<dbReference type="PROSITE" id="PS51194">
    <property type="entry name" value="HELICASE_CTER"/>
    <property type="match status" value="1"/>
</dbReference>
<evidence type="ECO:0000256" key="6">
    <source>
        <dbReference type="PROSITE-ProRule" id="PRU00552"/>
    </source>
</evidence>
<evidence type="ECO:0000259" key="9">
    <source>
        <dbReference type="PROSITE" id="PS51194"/>
    </source>
</evidence>